<dbReference type="EMBL" id="JAPTSV010000002">
    <property type="protein sequence ID" value="KAJ1530255.1"/>
    <property type="molecule type" value="Genomic_DNA"/>
</dbReference>
<evidence type="ECO:0000313" key="1">
    <source>
        <dbReference type="EMBL" id="KAJ1530255.1"/>
    </source>
</evidence>
<comment type="caution">
    <text evidence="1">The sequence shown here is derived from an EMBL/GenBank/DDBJ whole genome shotgun (WGS) entry which is preliminary data.</text>
</comment>
<reference evidence="1" key="1">
    <citation type="submission" date="2022-12" db="EMBL/GenBank/DDBJ databases">
        <title>Chromosome-level genome assembly of the bean flower thrips Megalurothrips usitatus.</title>
        <authorList>
            <person name="Ma L."/>
            <person name="Liu Q."/>
            <person name="Li H."/>
            <person name="Cai W."/>
        </authorList>
    </citation>
    <scope>NUCLEOTIDE SEQUENCE</scope>
    <source>
        <strain evidence="1">Cailab_2022a</strain>
    </source>
</reference>
<organism evidence="1 2">
    <name type="scientific">Megalurothrips usitatus</name>
    <name type="common">bean blossom thrips</name>
    <dbReference type="NCBI Taxonomy" id="439358"/>
    <lineage>
        <taxon>Eukaryota</taxon>
        <taxon>Metazoa</taxon>
        <taxon>Ecdysozoa</taxon>
        <taxon>Arthropoda</taxon>
        <taxon>Hexapoda</taxon>
        <taxon>Insecta</taxon>
        <taxon>Pterygota</taxon>
        <taxon>Neoptera</taxon>
        <taxon>Paraneoptera</taxon>
        <taxon>Thysanoptera</taxon>
        <taxon>Terebrantia</taxon>
        <taxon>Thripoidea</taxon>
        <taxon>Thripidae</taxon>
        <taxon>Megalurothrips</taxon>
    </lineage>
</organism>
<dbReference type="AlphaFoldDB" id="A0AAV7Y1F6"/>
<dbReference type="Proteomes" id="UP001075354">
    <property type="component" value="Chromosome 2"/>
</dbReference>
<proteinExistence type="predicted"/>
<accession>A0AAV7Y1F6</accession>
<evidence type="ECO:0000313" key="2">
    <source>
        <dbReference type="Proteomes" id="UP001075354"/>
    </source>
</evidence>
<gene>
    <name evidence="1" type="ORF">ONE63_005178</name>
</gene>
<sequence length="209" mass="23074">MRLKFQARWCPFLMNSKFELPPGTISQPFSAGGSRASFSWRSRAVVLGVPVWCVVILVSVREIHLRVGGIYTAPTFSESVFQTFFVMVVHQHFLTPFIHWPGASEFDKYLQEWTNFQTRFRKVAGRPLLLSVRSLAVHRAAAVVGLPALITVVWSSDTNSGSTVYNVPLGFLAATFHAGVPALWDVVASAIVNGSESLRLSFAEVCAKS</sequence>
<protein>
    <submittedName>
        <fullName evidence="1">Uncharacterized protein</fullName>
    </submittedName>
</protein>
<keyword evidence="2" id="KW-1185">Reference proteome</keyword>
<name>A0AAV7Y1F6_9NEOP</name>